<dbReference type="Gene3D" id="1.10.10.2910">
    <property type="match status" value="1"/>
</dbReference>
<proteinExistence type="predicted"/>
<sequence>MCSTHWLSCMGSITYISCSSLTTSPPNGRIRSVTAELQHLLSTTSLKMRKVSFWSFCSSSGVDVRMAKPDDSSLQEHELFAVEAKAKKLLDEANAWGRFPTPVPDILDAAKLRVAPIAIHDVETFLAYVAQKTAAAGHRLKSALSKVLGVYDADEQFIHIDPTVTESKQTFLKLHETGHHRLPSHRQMFKFFQDCEQTLAPSIADLFEREANNFARFALFQGDSYKQHALDMANAIKTPMALAKQYGASIYASCREFVRTHDQACALFVLEPIQIHEDHELIALVRRIELSPAYVQKFGRPDDSFITLSHTLGRLLPKHGRRMVIDARVYIKDLNGTLYECLGEAFDTKHNVFLLVFPLRPAATFDFLLPK</sequence>
<dbReference type="AlphaFoldDB" id="A0A0P9STM7"/>
<accession>A0A0P9STM7</accession>
<protein>
    <recommendedName>
        <fullName evidence="3">IrrE N-terminal-like domain-containing protein</fullName>
    </recommendedName>
</protein>
<evidence type="ECO:0008006" key="3">
    <source>
        <dbReference type="Google" id="ProtNLM"/>
    </source>
</evidence>
<dbReference type="PATRIC" id="fig|53707.9.peg.3729"/>
<evidence type="ECO:0000313" key="1">
    <source>
        <dbReference type="EMBL" id="KPX62420.1"/>
    </source>
</evidence>
<evidence type="ECO:0000313" key="2">
    <source>
        <dbReference type="Proteomes" id="UP000050265"/>
    </source>
</evidence>
<dbReference type="EMBL" id="LJQP01000341">
    <property type="protein sequence ID" value="KPX62420.1"/>
    <property type="molecule type" value="Genomic_DNA"/>
</dbReference>
<comment type="caution">
    <text evidence="1">The sequence shown here is derived from an EMBL/GenBank/DDBJ whole genome shotgun (WGS) entry which is preliminary data.</text>
</comment>
<dbReference type="Proteomes" id="UP000050265">
    <property type="component" value="Unassembled WGS sequence"/>
</dbReference>
<gene>
    <name evidence="1" type="ORF">ALO35_02568</name>
</gene>
<name>A0A0P9STM7_PSEAV</name>
<organism evidence="1 2">
    <name type="scientific">Pseudomonas amygdali pv. lachrymans</name>
    <name type="common">Pseudomonas syringae pv. lachrymans</name>
    <dbReference type="NCBI Taxonomy" id="53707"/>
    <lineage>
        <taxon>Bacteria</taxon>
        <taxon>Pseudomonadati</taxon>
        <taxon>Pseudomonadota</taxon>
        <taxon>Gammaproteobacteria</taxon>
        <taxon>Pseudomonadales</taxon>
        <taxon>Pseudomonadaceae</taxon>
        <taxon>Pseudomonas</taxon>
        <taxon>Pseudomonas amygdali</taxon>
    </lineage>
</organism>
<reference evidence="1 2" key="1">
    <citation type="submission" date="2015-09" db="EMBL/GenBank/DDBJ databases">
        <title>Genome announcement of multiple Pseudomonas syringae strains.</title>
        <authorList>
            <person name="Thakur S."/>
            <person name="Wang P.W."/>
            <person name="Gong Y."/>
            <person name="Weir B.S."/>
            <person name="Guttman D.S."/>
        </authorList>
    </citation>
    <scope>NUCLEOTIDE SEQUENCE [LARGE SCALE GENOMIC DNA]</scope>
    <source>
        <strain evidence="1 2">ICMP3507</strain>
    </source>
</reference>